<name>A0A0D0CT21_9AGAM</name>
<dbReference type="EMBL" id="KN829115">
    <property type="protein sequence ID" value="KIK74156.1"/>
    <property type="molecule type" value="Genomic_DNA"/>
</dbReference>
<dbReference type="AlphaFoldDB" id="A0A0D0CT21"/>
<reference evidence="1 2" key="1">
    <citation type="submission" date="2014-04" db="EMBL/GenBank/DDBJ databases">
        <authorList>
            <consortium name="DOE Joint Genome Institute"/>
            <person name="Kuo A."/>
            <person name="Kohler A."/>
            <person name="Jargeat P."/>
            <person name="Nagy L.G."/>
            <person name="Floudas D."/>
            <person name="Copeland A."/>
            <person name="Barry K.W."/>
            <person name="Cichocki N."/>
            <person name="Veneault-Fourrey C."/>
            <person name="LaButti K."/>
            <person name="Lindquist E.A."/>
            <person name="Lipzen A."/>
            <person name="Lundell T."/>
            <person name="Morin E."/>
            <person name="Murat C."/>
            <person name="Sun H."/>
            <person name="Tunlid A."/>
            <person name="Henrissat B."/>
            <person name="Grigoriev I.V."/>
            <person name="Hibbett D.S."/>
            <person name="Martin F."/>
            <person name="Nordberg H.P."/>
            <person name="Cantor M.N."/>
            <person name="Hua S.X."/>
        </authorList>
    </citation>
    <scope>NUCLEOTIDE SEQUENCE [LARGE SCALE GENOMIC DNA]</scope>
    <source>
        <strain evidence="1 2">Ve08.2h10</strain>
    </source>
</reference>
<protein>
    <submittedName>
        <fullName evidence="1">Uncharacterized protein</fullName>
    </submittedName>
</protein>
<organism evidence="1 2">
    <name type="scientific">Paxillus rubicundulus Ve08.2h10</name>
    <dbReference type="NCBI Taxonomy" id="930991"/>
    <lineage>
        <taxon>Eukaryota</taxon>
        <taxon>Fungi</taxon>
        <taxon>Dikarya</taxon>
        <taxon>Basidiomycota</taxon>
        <taxon>Agaricomycotina</taxon>
        <taxon>Agaricomycetes</taxon>
        <taxon>Agaricomycetidae</taxon>
        <taxon>Boletales</taxon>
        <taxon>Paxilineae</taxon>
        <taxon>Paxillaceae</taxon>
        <taxon>Paxillus</taxon>
    </lineage>
</organism>
<keyword evidence="2" id="KW-1185">Reference proteome</keyword>
<sequence length="168" mass="18460">WATPCLTNPPALGWPIPHASHPSAHSLPLGHLPWAIPSPTSPLCWAGPYPMPPIPRPTHCPCAISHPLAHPLPFGHLPWASPYPTAPIPRPTHCFLAPTQHHQVSIHWPTHYLLLLFSVTYSILLHPQLLDPWPTHTLRPTPFLGSPIGHGKYFPSAHPIPTAPPPPR</sequence>
<proteinExistence type="predicted"/>
<reference evidence="2" key="2">
    <citation type="submission" date="2015-01" db="EMBL/GenBank/DDBJ databases">
        <title>Evolutionary Origins and Diversification of the Mycorrhizal Mutualists.</title>
        <authorList>
            <consortium name="DOE Joint Genome Institute"/>
            <consortium name="Mycorrhizal Genomics Consortium"/>
            <person name="Kohler A."/>
            <person name="Kuo A."/>
            <person name="Nagy L.G."/>
            <person name="Floudas D."/>
            <person name="Copeland A."/>
            <person name="Barry K.W."/>
            <person name="Cichocki N."/>
            <person name="Veneault-Fourrey C."/>
            <person name="LaButti K."/>
            <person name="Lindquist E.A."/>
            <person name="Lipzen A."/>
            <person name="Lundell T."/>
            <person name="Morin E."/>
            <person name="Murat C."/>
            <person name="Riley R."/>
            <person name="Ohm R."/>
            <person name="Sun H."/>
            <person name="Tunlid A."/>
            <person name="Henrissat B."/>
            <person name="Grigoriev I.V."/>
            <person name="Hibbett D.S."/>
            <person name="Martin F."/>
        </authorList>
    </citation>
    <scope>NUCLEOTIDE SEQUENCE [LARGE SCALE GENOMIC DNA]</scope>
    <source>
        <strain evidence="2">Ve08.2h10</strain>
    </source>
</reference>
<accession>A0A0D0CT21</accession>
<feature type="non-terminal residue" evidence="1">
    <location>
        <position position="168"/>
    </location>
</feature>
<feature type="non-terminal residue" evidence="1">
    <location>
        <position position="1"/>
    </location>
</feature>
<dbReference type="HOGENOM" id="CLU_1880393_0_0_1"/>
<dbReference type="Proteomes" id="UP000054538">
    <property type="component" value="Unassembled WGS sequence"/>
</dbReference>
<evidence type="ECO:0000313" key="1">
    <source>
        <dbReference type="EMBL" id="KIK74156.1"/>
    </source>
</evidence>
<gene>
    <name evidence="1" type="ORF">PAXRUDRAFT_791804</name>
</gene>
<evidence type="ECO:0000313" key="2">
    <source>
        <dbReference type="Proteomes" id="UP000054538"/>
    </source>
</evidence>
<dbReference type="InParanoid" id="A0A0D0CT21"/>